<comment type="caution">
    <text evidence="3">The sequence shown here is derived from an EMBL/GenBank/DDBJ whole genome shotgun (WGS) entry which is preliminary data.</text>
</comment>
<name>A0A0D7EVY4_RHOPL</name>
<dbReference type="InterPro" id="IPR051619">
    <property type="entry name" value="TypeII_TA_RNase_PINc/VapC"/>
</dbReference>
<keyword evidence="1" id="KW-0460">Magnesium</keyword>
<dbReference type="PANTHER" id="PTHR35901">
    <property type="entry name" value="RIBONUCLEASE VAPC3"/>
    <property type="match status" value="1"/>
</dbReference>
<accession>A0A0D7EVY4</accession>
<gene>
    <name evidence="3" type="ORF">OO17_09485</name>
</gene>
<dbReference type="PANTHER" id="PTHR35901:SF1">
    <property type="entry name" value="EXONUCLEASE VAPC9"/>
    <property type="match status" value="1"/>
</dbReference>
<dbReference type="EMBL" id="JXXE01000181">
    <property type="protein sequence ID" value="KIZ44690.1"/>
    <property type="molecule type" value="Genomic_DNA"/>
</dbReference>
<dbReference type="AlphaFoldDB" id="A0A0D7EVY4"/>
<evidence type="ECO:0000259" key="2">
    <source>
        <dbReference type="Pfam" id="PF01850"/>
    </source>
</evidence>
<dbReference type="InterPro" id="IPR002716">
    <property type="entry name" value="PIN_dom"/>
</dbReference>
<proteinExistence type="predicted"/>
<dbReference type="Proteomes" id="UP000032515">
    <property type="component" value="Unassembled WGS sequence"/>
</dbReference>
<dbReference type="CDD" id="cd09873">
    <property type="entry name" value="PIN_Pae0151-like"/>
    <property type="match status" value="1"/>
</dbReference>
<dbReference type="InterPro" id="IPR029060">
    <property type="entry name" value="PIN-like_dom_sf"/>
</dbReference>
<dbReference type="InterPro" id="IPR044153">
    <property type="entry name" value="PIN_Pae0151-like"/>
</dbReference>
<sequence length="139" mass="15543">MIMPLVIDVSVMANWYFPDERNIWGDKVLAMLNDDEHGAIVPGIWWFEMHNVLVLGERRGRSTSAQAAQFLAFLRDLPITIAPNPGPDAVLDLSRRHSLSFYDAAYLELAKREHIALATFDRALIRAAAAENVPLVGES</sequence>
<dbReference type="SUPFAM" id="SSF88723">
    <property type="entry name" value="PIN domain-like"/>
    <property type="match status" value="1"/>
</dbReference>
<dbReference type="Pfam" id="PF01850">
    <property type="entry name" value="PIN"/>
    <property type="match status" value="1"/>
</dbReference>
<dbReference type="PATRIC" id="fig|1076.23.peg.1248"/>
<feature type="domain" description="PIN" evidence="2">
    <location>
        <begin position="6"/>
        <end position="128"/>
    </location>
</feature>
<evidence type="ECO:0000313" key="3">
    <source>
        <dbReference type="EMBL" id="KIZ44690.1"/>
    </source>
</evidence>
<dbReference type="Gene3D" id="3.40.50.1010">
    <property type="entry name" value="5'-nuclease"/>
    <property type="match status" value="1"/>
</dbReference>
<evidence type="ECO:0000313" key="4">
    <source>
        <dbReference type="Proteomes" id="UP000032515"/>
    </source>
</evidence>
<protein>
    <recommendedName>
        <fullName evidence="2">PIN domain-containing protein</fullName>
    </recommendedName>
</protein>
<reference evidence="3 4" key="1">
    <citation type="submission" date="2014-11" db="EMBL/GenBank/DDBJ databases">
        <title>Genomics and ecophysiology of heterotrophic nitrogen fixing bacteria isolated from estuarine surface water.</title>
        <authorList>
            <person name="Bentzon-Tilia M."/>
            <person name="Severin I."/>
            <person name="Hansen L.H."/>
            <person name="Riemann L."/>
        </authorList>
    </citation>
    <scope>NUCLEOTIDE SEQUENCE [LARGE SCALE GENOMIC DNA]</scope>
    <source>
        <strain evidence="3 4">BAL398</strain>
    </source>
</reference>
<organism evidence="3 4">
    <name type="scientific">Rhodopseudomonas palustris</name>
    <dbReference type="NCBI Taxonomy" id="1076"/>
    <lineage>
        <taxon>Bacteria</taxon>
        <taxon>Pseudomonadati</taxon>
        <taxon>Pseudomonadota</taxon>
        <taxon>Alphaproteobacteria</taxon>
        <taxon>Hyphomicrobiales</taxon>
        <taxon>Nitrobacteraceae</taxon>
        <taxon>Rhodopseudomonas</taxon>
    </lineage>
</organism>
<evidence type="ECO:0000256" key="1">
    <source>
        <dbReference type="ARBA" id="ARBA00022842"/>
    </source>
</evidence>
<dbReference type="RefSeq" id="WP_201776306.1">
    <property type="nucleotide sequence ID" value="NZ_JXXE01000181.1"/>
</dbReference>